<protein>
    <submittedName>
        <fullName evidence="1">Uncharacterized protein</fullName>
    </submittedName>
</protein>
<dbReference type="AlphaFoldDB" id="A0A3B0RLD0"/>
<dbReference type="EMBL" id="UOEI01000123">
    <property type="protein sequence ID" value="VAV94354.1"/>
    <property type="molecule type" value="Genomic_DNA"/>
</dbReference>
<organism evidence="1">
    <name type="scientific">hydrothermal vent metagenome</name>
    <dbReference type="NCBI Taxonomy" id="652676"/>
    <lineage>
        <taxon>unclassified sequences</taxon>
        <taxon>metagenomes</taxon>
        <taxon>ecological metagenomes</taxon>
    </lineage>
</organism>
<gene>
    <name evidence="1" type="ORF">MNBD_ACTINO01-1192</name>
</gene>
<sequence>MDDRVEESTGVLHHGSICLEIDSDRSPVDVVWIRAAIGRTFSEHREFSVVLVITDDLLESVTFVLEFSLQLLEC</sequence>
<proteinExistence type="predicted"/>
<accession>A0A3B0RLD0</accession>
<reference evidence="1" key="1">
    <citation type="submission" date="2018-06" db="EMBL/GenBank/DDBJ databases">
        <authorList>
            <person name="Zhirakovskaya E."/>
        </authorList>
    </citation>
    <scope>NUCLEOTIDE SEQUENCE</scope>
</reference>
<name>A0A3B0RLD0_9ZZZZ</name>
<evidence type="ECO:0000313" key="1">
    <source>
        <dbReference type="EMBL" id="VAV94354.1"/>
    </source>
</evidence>